<protein>
    <submittedName>
        <fullName evidence="7">Proteasome subunit beta</fullName>
    </submittedName>
</protein>
<dbReference type="InterPro" id="IPR029055">
    <property type="entry name" value="Ntn_hydrolases_N"/>
</dbReference>
<evidence type="ECO:0000313" key="7">
    <source>
        <dbReference type="EMBL" id="OGF96992.1"/>
    </source>
</evidence>
<dbReference type="AlphaFoldDB" id="A0A1F5YAG4"/>
<keyword evidence="4" id="KW-0888">Threonine protease</keyword>
<dbReference type="InterPro" id="IPR023333">
    <property type="entry name" value="Proteasome_suB-type"/>
</dbReference>
<keyword evidence="2" id="KW-0963">Cytoplasm</keyword>
<dbReference type="EMBL" id="MFIW01000100">
    <property type="protein sequence ID" value="OGF96992.1"/>
    <property type="molecule type" value="Genomic_DNA"/>
</dbReference>
<dbReference type="PANTHER" id="PTHR32194:SF0">
    <property type="entry name" value="ATP-DEPENDENT PROTEASE SUBUNIT HSLV"/>
    <property type="match status" value="1"/>
</dbReference>
<evidence type="ECO:0000256" key="6">
    <source>
        <dbReference type="ARBA" id="ARBA00022942"/>
    </source>
</evidence>
<dbReference type="GO" id="GO:0005737">
    <property type="term" value="C:cytoplasm"/>
    <property type="evidence" value="ECO:0007669"/>
    <property type="project" value="TreeGrafter"/>
</dbReference>
<gene>
    <name evidence="7" type="ORF">A2Z06_00865</name>
</gene>
<keyword evidence="3" id="KW-0645">Protease</keyword>
<evidence type="ECO:0000256" key="2">
    <source>
        <dbReference type="ARBA" id="ARBA00022490"/>
    </source>
</evidence>
<dbReference type="Gene3D" id="3.60.20.10">
    <property type="entry name" value="Glutamine Phosphoribosylpyrophosphate, subunit 1, domain 1"/>
    <property type="match status" value="1"/>
</dbReference>
<evidence type="ECO:0000256" key="5">
    <source>
        <dbReference type="ARBA" id="ARBA00022801"/>
    </source>
</evidence>
<dbReference type="Proteomes" id="UP000179034">
    <property type="component" value="Unassembled WGS sequence"/>
</dbReference>
<dbReference type="Pfam" id="PF00227">
    <property type="entry name" value="Proteasome"/>
    <property type="match status" value="1"/>
</dbReference>
<organism evidence="7 8">
    <name type="scientific">Candidatus Glassbacteria bacterium RBG_16_58_8</name>
    <dbReference type="NCBI Taxonomy" id="1817866"/>
    <lineage>
        <taxon>Bacteria</taxon>
        <taxon>Candidatus Glassiibacteriota</taxon>
    </lineage>
</organism>
<dbReference type="PROSITE" id="PS51476">
    <property type="entry name" value="PROTEASOME_BETA_2"/>
    <property type="match status" value="1"/>
</dbReference>
<dbReference type="SUPFAM" id="SSF56235">
    <property type="entry name" value="N-terminal nucleophile aminohydrolases (Ntn hydrolases)"/>
    <property type="match status" value="1"/>
</dbReference>
<accession>A0A1F5YAG4</accession>
<dbReference type="InterPro" id="IPR022483">
    <property type="entry name" value="PSB_actinobac"/>
</dbReference>
<reference evidence="7 8" key="1">
    <citation type="journal article" date="2016" name="Nat. Commun.">
        <title>Thousands of microbial genomes shed light on interconnected biogeochemical processes in an aquifer system.</title>
        <authorList>
            <person name="Anantharaman K."/>
            <person name="Brown C.T."/>
            <person name="Hug L.A."/>
            <person name="Sharon I."/>
            <person name="Castelle C.J."/>
            <person name="Probst A.J."/>
            <person name="Thomas B.C."/>
            <person name="Singh A."/>
            <person name="Wilkins M.J."/>
            <person name="Karaoz U."/>
            <person name="Brodie E.L."/>
            <person name="Williams K.H."/>
            <person name="Hubbard S.S."/>
            <person name="Banfield J.F."/>
        </authorList>
    </citation>
    <scope>NUCLEOTIDE SEQUENCE [LARGE SCALE GENOMIC DNA]</scope>
</reference>
<dbReference type="CDD" id="cd01906">
    <property type="entry name" value="proteasome_protease_HslV"/>
    <property type="match status" value="1"/>
</dbReference>
<evidence type="ECO:0000313" key="8">
    <source>
        <dbReference type="Proteomes" id="UP000179034"/>
    </source>
</evidence>
<comment type="catalytic activity">
    <reaction evidence="1">
        <text>Cleavage of peptide bonds with very broad specificity.</text>
        <dbReference type="EC" id="3.4.25.1"/>
    </reaction>
</comment>
<keyword evidence="6 7" id="KW-0647">Proteasome</keyword>
<evidence type="ECO:0000256" key="3">
    <source>
        <dbReference type="ARBA" id="ARBA00022670"/>
    </source>
</evidence>
<dbReference type="GO" id="GO:0004298">
    <property type="term" value="F:threonine-type endopeptidase activity"/>
    <property type="evidence" value="ECO:0007669"/>
    <property type="project" value="UniProtKB-KW"/>
</dbReference>
<name>A0A1F5YAG4_9BACT</name>
<keyword evidence="5" id="KW-0378">Hydrolase</keyword>
<dbReference type="GO" id="GO:0010498">
    <property type="term" value="P:proteasomal protein catabolic process"/>
    <property type="evidence" value="ECO:0007669"/>
    <property type="project" value="InterPro"/>
</dbReference>
<evidence type="ECO:0000256" key="4">
    <source>
        <dbReference type="ARBA" id="ARBA00022698"/>
    </source>
</evidence>
<dbReference type="NCBIfam" id="TIGR03690">
    <property type="entry name" value="20S_bact_beta"/>
    <property type="match status" value="1"/>
</dbReference>
<dbReference type="GO" id="GO:0005839">
    <property type="term" value="C:proteasome core complex"/>
    <property type="evidence" value="ECO:0007669"/>
    <property type="project" value="InterPro"/>
</dbReference>
<evidence type="ECO:0000256" key="1">
    <source>
        <dbReference type="ARBA" id="ARBA00001198"/>
    </source>
</evidence>
<dbReference type="InterPro" id="IPR001353">
    <property type="entry name" value="Proteasome_sua/b"/>
</dbReference>
<dbReference type="PANTHER" id="PTHR32194">
    <property type="entry name" value="METALLOPROTEASE TLDD"/>
    <property type="match status" value="1"/>
</dbReference>
<proteinExistence type="predicted"/>
<sequence length="264" mass="28583">MITLEEAAESSFFNLLLKGSPHLLPNYQAVDLTHPAWKADVPEGTTVLALKYDAGAVVAGDRMAVEGFHVSDRRIEKVYAIDDSTVLAIAGAAGPCIELVKLFKTELEHYEKIEGVSLSLEGKANKLSQMIRANFPMAAQGLVVIPLFVGYEAGAGTGRIYKYDVTGGRYEEISYHAIGSGGRDAKNTLKKLYKDGLPKDDAVRYALEALFDASEEDLGTGGPDFFRGIFPTVKVLSAKGISDFPETQIRETYSAILQGKEGRA</sequence>
<comment type="caution">
    <text evidence="7">The sequence shown here is derived from an EMBL/GenBank/DDBJ whole genome shotgun (WGS) entry which is preliminary data.</text>
</comment>